<feature type="compositionally biased region" description="Basic and acidic residues" evidence="1">
    <location>
        <begin position="127"/>
        <end position="136"/>
    </location>
</feature>
<keyword evidence="3" id="KW-1185">Reference proteome</keyword>
<name>A0A2S9PN60_9ACTN</name>
<reference evidence="2 3" key="1">
    <citation type="submission" date="2018-03" db="EMBL/GenBank/DDBJ databases">
        <title>Novel Streptomyces sp. from soil.</title>
        <authorList>
            <person name="Tan G.Y.A."/>
            <person name="Lee Z.Y."/>
        </authorList>
    </citation>
    <scope>NUCLEOTIDE SEQUENCE [LARGE SCALE GENOMIC DNA]</scope>
    <source>
        <strain evidence="2 3">ST5x</strain>
    </source>
</reference>
<proteinExistence type="predicted"/>
<dbReference type="GO" id="GO:0046872">
    <property type="term" value="F:metal ion binding"/>
    <property type="evidence" value="ECO:0007669"/>
    <property type="project" value="InterPro"/>
</dbReference>
<gene>
    <name evidence="2" type="ORF">C6N75_28790</name>
</gene>
<dbReference type="RefSeq" id="WP_146132710.1">
    <property type="nucleotide sequence ID" value="NZ_PVLV01000652.1"/>
</dbReference>
<sequence>MVSLPSLPLLTAGLVGPVAGGVGYGMAAGARGAAEVAGVLLGVPRRGVWWREGRCHVAAHGLHGPGGTLLAARIEEALQAHPGVEWARVNGPSERVIVAVTDAPPSERELVALVRRAGGAAGEDEAEPHHPSEGPRTRQTLPALAADSVALGMTAVRRLAPWLRLAPEVAGLAGVLHHHPALRRLAAGVSTAEQAESLLPVVHALAQGAATRGGGLVLDVVERVALWREAAAERAAWEEAEPKLVRGPEHAAADPVAAARPGPEPSDRADRYAERAMAAGLAAGALAAPFAGPRKGFAVALAALPKAPGAGREGFATSLGRALSLRGTVVMDRTVLRRIGQIDTVLLDEAALRGERYEPVDLEPVGGADPEAVAEKLFALFEADEPLRTR</sequence>
<dbReference type="OrthoDB" id="5195831at2"/>
<feature type="non-terminal residue" evidence="2">
    <location>
        <position position="390"/>
    </location>
</feature>
<dbReference type="InterPro" id="IPR006121">
    <property type="entry name" value="HMA_dom"/>
</dbReference>
<feature type="region of interest" description="Disordered" evidence="1">
    <location>
        <begin position="248"/>
        <end position="268"/>
    </location>
</feature>
<accession>A0A2S9PN60</accession>
<protein>
    <submittedName>
        <fullName evidence="2">Haloacid dehalogenase</fullName>
    </submittedName>
</protein>
<dbReference type="SUPFAM" id="SSF55008">
    <property type="entry name" value="HMA, heavy metal-associated domain"/>
    <property type="match status" value="1"/>
</dbReference>
<evidence type="ECO:0000313" key="2">
    <source>
        <dbReference type="EMBL" id="PRH75848.1"/>
    </source>
</evidence>
<comment type="caution">
    <text evidence="2">The sequence shown here is derived from an EMBL/GenBank/DDBJ whole genome shotgun (WGS) entry which is preliminary data.</text>
</comment>
<dbReference type="InterPro" id="IPR036163">
    <property type="entry name" value="HMA_dom_sf"/>
</dbReference>
<dbReference type="EMBL" id="PVLV01000652">
    <property type="protein sequence ID" value="PRH75848.1"/>
    <property type="molecule type" value="Genomic_DNA"/>
</dbReference>
<dbReference type="CDD" id="cd00371">
    <property type="entry name" value="HMA"/>
    <property type="match status" value="1"/>
</dbReference>
<feature type="region of interest" description="Disordered" evidence="1">
    <location>
        <begin position="117"/>
        <end position="139"/>
    </location>
</feature>
<evidence type="ECO:0000313" key="3">
    <source>
        <dbReference type="Proteomes" id="UP000239322"/>
    </source>
</evidence>
<evidence type="ECO:0000256" key="1">
    <source>
        <dbReference type="SAM" id="MobiDB-lite"/>
    </source>
</evidence>
<dbReference type="AlphaFoldDB" id="A0A2S9PN60"/>
<dbReference type="Proteomes" id="UP000239322">
    <property type="component" value="Unassembled WGS sequence"/>
</dbReference>
<organism evidence="2 3">
    <name type="scientific">Streptomyces solincola</name>
    <dbReference type="NCBI Taxonomy" id="2100817"/>
    <lineage>
        <taxon>Bacteria</taxon>
        <taxon>Bacillati</taxon>
        <taxon>Actinomycetota</taxon>
        <taxon>Actinomycetes</taxon>
        <taxon>Kitasatosporales</taxon>
        <taxon>Streptomycetaceae</taxon>
        <taxon>Streptomyces</taxon>
    </lineage>
</organism>